<proteinExistence type="predicted"/>
<evidence type="ECO:0000313" key="1">
    <source>
        <dbReference type="EMBL" id="SLM31727.1"/>
    </source>
</evidence>
<dbReference type="STRING" id="1246637.MTBBW1_410082"/>
<accession>A0A1W1HGV1</accession>
<reference evidence="1 2" key="1">
    <citation type="submission" date="2017-03" db="EMBL/GenBank/DDBJ databases">
        <authorList>
            <person name="Afonso C.L."/>
            <person name="Miller P.J."/>
            <person name="Scott M.A."/>
            <person name="Spackman E."/>
            <person name="Goraichik I."/>
            <person name="Dimitrov K.M."/>
            <person name="Suarez D.L."/>
            <person name="Swayne D.E."/>
        </authorList>
    </citation>
    <scope>NUCLEOTIDE SEQUENCE [LARGE SCALE GENOMIC DNA]</scope>
    <source>
        <strain evidence="1">PRJEB14757</strain>
    </source>
</reference>
<name>A0A1W1HGV1_9BACT</name>
<dbReference type="EMBL" id="FWEV01000283">
    <property type="protein sequence ID" value="SLM31727.1"/>
    <property type="molecule type" value="Genomic_DNA"/>
</dbReference>
<evidence type="ECO:0000313" key="2">
    <source>
        <dbReference type="Proteomes" id="UP000191931"/>
    </source>
</evidence>
<protein>
    <submittedName>
        <fullName evidence="1">Uncharacterized protein</fullName>
    </submittedName>
</protein>
<dbReference type="AlphaFoldDB" id="A0A1W1HGV1"/>
<keyword evidence="2" id="KW-1185">Reference proteome</keyword>
<dbReference type="Proteomes" id="UP000191931">
    <property type="component" value="Unassembled WGS sequence"/>
</dbReference>
<organism evidence="1 2">
    <name type="scientific">Desulfamplus magnetovallimortis</name>
    <dbReference type="NCBI Taxonomy" id="1246637"/>
    <lineage>
        <taxon>Bacteria</taxon>
        <taxon>Pseudomonadati</taxon>
        <taxon>Thermodesulfobacteriota</taxon>
        <taxon>Desulfobacteria</taxon>
        <taxon>Desulfobacterales</taxon>
        <taxon>Desulfobacteraceae</taxon>
        <taxon>Desulfamplus</taxon>
    </lineage>
</organism>
<sequence>MRLKNIFLEVYIYPEYPIHPGYPDSDKFNKFLKKHLDVDV</sequence>
<gene>
    <name evidence="1" type="ORF">MTBBW1_410082</name>
</gene>